<reference evidence="3 4" key="1">
    <citation type="submission" date="2020-07" db="EMBL/GenBank/DDBJ databases">
        <title>Complete genome sequence of Chitinibacter sp. 2T18.</title>
        <authorList>
            <person name="Bae J.-W."/>
            <person name="Choi J.-W."/>
        </authorList>
    </citation>
    <scope>NUCLEOTIDE SEQUENCE [LARGE SCALE GENOMIC DNA]</scope>
    <source>
        <strain evidence="3 4">2T18</strain>
    </source>
</reference>
<dbReference type="GO" id="GO:0009103">
    <property type="term" value="P:lipopolysaccharide biosynthetic process"/>
    <property type="evidence" value="ECO:0007669"/>
    <property type="project" value="TreeGrafter"/>
</dbReference>
<keyword evidence="4" id="KW-1185">Reference proteome</keyword>
<dbReference type="Gene3D" id="3.40.50.2000">
    <property type="entry name" value="Glycogen Phosphorylase B"/>
    <property type="match status" value="1"/>
</dbReference>
<dbReference type="AlphaFoldDB" id="A0A7H9BEL6"/>
<sequence>MEKSVIINASNLNVGGGAQYAASIINEIVNSSSSSVSAIIVSSAVNQQVKIPKNWEGRVIEVPISPNRVMAFQSRKKIQEIIDAYSPDVFVTIFGPTYWRPKNVIHLVGFAQGWLIYDNSAALKLMPFWMALKRRLLNILQKKSFVRNSDYFFTETIDSANRLSEKFKVSPCKISVVENTASEYFRIKEMDDSKVIAKNIPREVGDVILLTVAVPYPHKNLSIINDLVRLLPCNYKFVVTVSSADYDRIFNRNDGRIINIGPVKNSECPSIYDQCDGVFLPSLIECFSCNYPEAFASKKIILTSKLGFATGVCKEAAFYFNPLDARDVASTIERAFLDSALMKEKIDIGFDILHQLPTPTERMEKLIAVALRCTISSVA</sequence>
<dbReference type="Pfam" id="PF00534">
    <property type="entry name" value="Glycos_transf_1"/>
    <property type="match status" value="1"/>
</dbReference>
<evidence type="ECO:0000256" key="1">
    <source>
        <dbReference type="ARBA" id="ARBA00022679"/>
    </source>
</evidence>
<accession>A0A7H9BEL6</accession>
<evidence type="ECO:0000313" key="3">
    <source>
        <dbReference type="EMBL" id="QLG87005.1"/>
    </source>
</evidence>
<evidence type="ECO:0000313" key="4">
    <source>
        <dbReference type="Proteomes" id="UP000509597"/>
    </source>
</evidence>
<dbReference type="RefSeq" id="WP_179357091.1">
    <property type="nucleotide sequence ID" value="NZ_CP058627.1"/>
</dbReference>
<dbReference type="SUPFAM" id="SSF53756">
    <property type="entry name" value="UDP-Glycosyltransferase/glycogen phosphorylase"/>
    <property type="match status" value="1"/>
</dbReference>
<evidence type="ECO:0000259" key="2">
    <source>
        <dbReference type="Pfam" id="PF00534"/>
    </source>
</evidence>
<feature type="domain" description="Glycosyl transferase family 1" evidence="2">
    <location>
        <begin position="201"/>
        <end position="342"/>
    </location>
</feature>
<dbReference type="InterPro" id="IPR001296">
    <property type="entry name" value="Glyco_trans_1"/>
</dbReference>
<dbReference type="EMBL" id="CP058627">
    <property type="protein sequence ID" value="QLG87005.1"/>
    <property type="molecule type" value="Genomic_DNA"/>
</dbReference>
<dbReference type="PANTHER" id="PTHR46401:SF2">
    <property type="entry name" value="GLYCOSYLTRANSFERASE WBBK-RELATED"/>
    <property type="match status" value="1"/>
</dbReference>
<dbReference type="PANTHER" id="PTHR46401">
    <property type="entry name" value="GLYCOSYLTRANSFERASE WBBK-RELATED"/>
    <property type="match status" value="1"/>
</dbReference>
<dbReference type="KEGG" id="chiz:HQ393_01415"/>
<proteinExistence type="predicted"/>
<organism evidence="3 4">
    <name type="scientific">Chitinibacter bivalviorum</name>
    <dbReference type="NCBI Taxonomy" id="2739434"/>
    <lineage>
        <taxon>Bacteria</taxon>
        <taxon>Pseudomonadati</taxon>
        <taxon>Pseudomonadota</taxon>
        <taxon>Betaproteobacteria</taxon>
        <taxon>Neisseriales</taxon>
        <taxon>Chitinibacteraceae</taxon>
        <taxon>Chitinibacter</taxon>
    </lineage>
</organism>
<dbReference type="Proteomes" id="UP000509597">
    <property type="component" value="Chromosome"/>
</dbReference>
<gene>
    <name evidence="3" type="ORF">HQ393_01415</name>
</gene>
<name>A0A7H9BEL6_9NEIS</name>
<protein>
    <recommendedName>
        <fullName evidence="2">Glycosyl transferase family 1 domain-containing protein</fullName>
    </recommendedName>
</protein>
<keyword evidence="1" id="KW-0808">Transferase</keyword>
<dbReference type="GO" id="GO:0016757">
    <property type="term" value="F:glycosyltransferase activity"/>
    <property type="evidence" value="ECO:0007669"/>
    <property type="project" value="InterPro"/>
</dbReference>